<dbReference type="PANTHER" id="PTHR11011">
    <property type="entry name" value="MALE STERILITY PROTEIN 2-RELATED"/>
    <property type="match status" value="1"/>
</dbReference>
<dbReference type="PANTHER" id="PTHR11011:SF108">
    <property type="entry name" value="FATTY ACYL-COA REDUCTASE"/>
    <property type="match status" value="1"/>
</dbReference>
<dbReference type="EMBL" id="JASCZI010030264">
    <property type="protein sequence ID" value="MED6120178.1"/>
    <property type="molecule type" value="Genomic_DNA"/>
</dbReference>
<feature type="domain" description="Fatty acyl-CoA reductase C-terminal" evidence="5">
    <location>
        <begin position="217"/>
        <end position="317"/>
    </location>
</feature>
<keyword evidence="4" id="KW-0560">Oxidoreductase</keyword>
<accession>A0ABU6R877</accession>
<dbReference type="Proteomes" id="UP001341840">
    <property type="component" value="Unassembled WGS sequence"/>
</dbReference>
<evidence type="ECO:0000256" key="2">
    <source>
        <dbReference type="ARBA" id="ARBA00022516"/>
    </source>
</evidence>
<dbReference type="Gene3D" id="3.40.50.720">
    <property type="entry name" value="NAD(P)-binding Rossmann-like Domain"/>
    <property type="match status" value="1"/>
</dbReference>
<keyword evidence="4" id="KW-0521">NADP</keyword>
<comment type="caution">
    <text evidence="7">The sequence shown here is derived from an EMBL/GenBank/DDBJ whole genome shotgun (WGS) entry which is preliminary data.</text>
</comment>
<comment type="catalytic activity">
    <reaction evidence="4">
        <text>a long-chain fatty acyl-CoA + 2 NADPH + 2 H(+) = a long-chain primary fatty alcohol + 2 NADP(+) + CoA</text>
        <dbReference type="Rhea" id="RHEA:52716"/>
        <dbReference type="ChEBI" id="CHEBI:15378"/>
        <dbReference type="ChEBI" id="CHEBI:57287"/>
        <dbReference type="ChEBI" id="CHEBI:57783"/>
        <dbReference type="ChEBI" id="CHEBI:58349"/>
        <dbReference type="ChEBI" id="CHEBI:77396"/>
        <dbReference type="ChEBI" id="CHEBI:83139"/>
        <dbReference type="EC" id="1.2.1.84"/>
    </reaction>
</comment>
<evidence type="ECO:0000259" key="5">
    <source>
        <dbReference type="Pfam" id="PF03015"/>
    </source>
</evidence>
<dbReference type="InterPro" id="IPR026055">
    <property type="entry name" value="FAR"/>
</dbReference>
<evidence type="ECO:0000313" key="7">
    <source>
        <dbReference type="EMBL" id="MED6120178.1"/>
    </source>
</evidence>
<dbReference type="Pfam" id="PF03015">
    <property type="entry name" value="Sterile"/>
    <property type="match status" value="1"/>
</dbReference>
<keyword evidence="8" id="KW-1185">Reference proteome</keyword>
<dbReference type="CDD" id="cd09071">
    <property type="entry name" value="FAR_C"/>
    <property type="match status" value="1"/>
</dbReference>
<name>A0ABU6R877_9FABA</name>
<dbReference type="Pfam" id="PF07993">
    <property type="entry name" value="NAD_binding_4"/>
    <property type="match status" value="1"/>
</dbReference>
<evidence type="ECO:0000256" key="3">
    <source>
        <dbReference type="ARBA" id="ARBA00023098"/>
    </source>
</evidence>
<dbReference type="InterPro" id="IPR033640">
    <property type="entry name" value="FAR_C"/>
</dbReference>
<dbReference type="EC" id="1.2.1.84" evidence="4"/>
<protein>
    <recommendedName>
        <fullName evidence="4">Fatty acyl-CoA reductase</fullName>
        <ecNumber evidence="4">1.2.1.84</ecNumber>
    </recommendedName>
</protein>
<evidence type="ECO:0000256" key="1">
    <source>
        <dbReference type="ARBA" id="ARBA00005928"/>
    </source>
</evidence>
<dbReference type="InterPro" id="IPR013120">
    <property type="entry name" value="FAR_NAD-bd"/>
</dbReference>
<evidence type="ECO:0000259" key="6">
    <source>
        <dbReference type="Pfam" id="PF07993"/>
    </source>
</evidence>
<keyword evidence="3 4" id="KW-0443">Lipid metabolism</keyword>
<evidence type="ECO:0000313" key="8">
    <source>
        <dbReference type="Proteomes" id="UP001341840"/>
    </source>
</evidence>
<dbReference type="SUPFAM" id="SSF51735">
    <property type="entry name" value="NAD(P)-binding Rossmann-fold domains"/>
    <property type="match status" value="1"/>
</dbReference>
<comment type="similarity">
    <text evidence="1 4">Belongs to the fatty acyl-CoA reductase family.</text>
</comment>
<gene>
    <name evidence="7" type="ORF">PIB30_018577</name>
</gene>
<organism evidence="7 8">
    <name type="scientific">Stylosanthes scabra</name>
    <dbReference type="NCBI Taxonomy" id="79078"/>
    <lineage>
        <taxon>Eukaryota</taxon>
        <taxon>Viridiplantae</taxon>
        <taxon>Streptophyta</taxon>
        <taxon>Embryophyta</taxon>
        <taxon>Tracheophyta</taxon>
        <taxon>Spermatophyta</taxon>
        <taxon>Magnoliopsida</taxon>
        <taxon>eudicotyledons</taxon>
        <taxon>Gunneridae</taxon>
        <taxon>Pentapetalae</taxon>
        <taxon>rosids</taxon>
        <taxon>fabids</taxon>
        <taxon>Fabales</taxon>
        <taxon>Fabaceae</taxon>
        <taxon>Papilionoideae</taxon>
        <taxon>50 kb inversion clade</taxon>
        <taxon>dalbergioids sensu lato</taxon>
        <taxon>Dalbergieae</taxon>
        <taxon>Pterocarpus clade</taxon>
        <taxon>Stylosanthes</taxon>
    </lineage>
</organism>
<sequence>MGVSVNGVPGLDIEMEMKLVQQTLNQLQQEGATQHEIKLAMKDLGIKRANFYGWPNTYVFTKAMGEMLLKTVKKDTSVVVIRPTMVTSTYKEPFLGWTEGTIRSIDSIAVAYGKGALTCFLGDNEAVSDFIPADMVINAMLAAMVAHANQANNDDIIIYHVGSSASNPLKLPNTANYLSRFFTAKPLLSNDGKPIKVGKLTLFNNVASFNLYLFLRYLLPLQVLNLMNKVSCNYFEEIYIDYSRMVHVVMRMADLYKPYAFFAGIFDNKNTVKLLEAARRGLEKEEMNLFEFDPKIIDWKDYFINVHLPGVVKYLLK</sequence>
<proteinExistence type="inferred from homology"/>
<comment type="function">
    <text evidence="4">Catalyzes the reduction of fatty acyl-CoA to fatty alcohols.</text>
</comment>
<feature type="domain" description="Thioester reductase (TE)" evidence="6">
    <location>
        <begin position="39"/>
        <end position="140"/>
    </location>
</feature>
<reference evidence="7 8" key="1">
    <citation type="journal article" date="2023" name="Plants (Basel)">
        <title>Bridging the Gap: Combining Genomics and Transcriptomics Approaches to Understand Stylosanthes scabra, an Orphan Legume from the Brazilian Caatinga.</title>
        <authorList>
            <person name="Ferreira-Neto J.R.C."/>
            <person name="da Silva M.D."/>
            <person name="Binneck E."/>
            <person name="de Melo N.F."/>
            <person name="da Silva R.H."/>
            <person name="de Melo A.L.T.M."/>
            <person name="Pandolfi V."/>
            <person name="Bustamante F.O."/>
            <person name="Brasileiro-Vidal A.C."/>
            <person name="Benko-Iseppon A.M."/>
        </authorList>
    </citation>
    <scope>NUCLEOTIDE SEQUENCE [LARGE SCALE GENOMIC DNA]</scope>
    <source>
        <tissue evidence="7">Leaves</tissue>
    </source>
</reference>
<keyword evidence="2 4" id="KW-0444">Lipid biosynthesis</keyword>
<evidence type="ECO:0000256" key="4">
    <source>
        <dbReference type="RuleBase" id="RU363097"/>
    </source>
</evidence>
<dbReference type="InterPro" id="IPR036291">
    <property type="entry name" value="NAD(P)-bd_dom_sf"/>
</dbReference>